<evidence type="ECO:0000313" key="2">
    <source>
        <dbReference type="EMBL" id="MFC1403990.1"/>
    </source>
</evidence>
<proteinExistence type="predicted"/>
<dbReference type="EMBL" id="JBHEZZ010000012">
    <property type="protein sequence ID" value="MFC1403990.1"/>
    <property type="molecule type" value="Genomic_DNA"/>
</dbReference>
<protein>
    <submittedName>
        <fullName evidence="2">SAM-dependent methyltransferase</fullName>
        <ecNumber evidence="2">2.1.1.-</ecNumber>
    </submittedName>
</protein>
<dbReference type="InterPro" id="IPR029063">
    <property type="entry name" value="SAM-dependent_MTases_sf"/>
</dbReference>
<evidence type="ECO:0000256" key="1">
    <source>
        <dbReference type="SAM" id="MobiDB-lite"/>
    </source>
</evidence>
<keyword evidence="2" id="KW-0808">Transferase</keyword>
<dbReference type="InterPro" id="IPR006764">
    <property type="entry name" value="SAM_dep_MeTrfase_SAV2177_type"/>
</dbReference>
<name>A0ABV6URA7_9ACTN</name>
<dbReference type="Proteomes" id="UP001592528">
    <property type="component" value="Unassembled WGS sequence"/>
</dbReference>
<dbReference type="PIRSF" id="PIRSF017393">
    <property type="entry name" value="MTase_SAV2177"/>
    <property type="match status" value="1"/>
</dbReference>
<gene>
    <name evidence="2" type="ORF">ACEZDJ_22100</name>
</gene>
<dbReference type="SUPFAM" id="SSF53335">
    <property type="entry name" value="S-adenosyl-L-methionine-dependent methyltransferases"/>
    <property type="match status" value="1"/>
</dbReference>
<keyword evidence="3" id="KW-1185">Reference proteome</keyword>
<dbReference type="Gene3D" id="3.40.50.150">
    <property type="entry name" value="Vaccinia Virus protein VP39"/>
    <property type="match status" value="1"/>
</dbReference>
<dbReference type="GO" id="GO:0032259">
    <property type="term" value="P:methylation"/>
    <property type="evidence" value="ECO:0007669"/>
    <property type="project" value="UniProtKB-KW"/>
</dbReference>
<dbReference type="Pfam" id="PF04672">
    <property type="entry name" value="Methyltransf_19"/>
    <property type="match status" value="1"/>
</dbReference>
<dbReference type="EC" id="2.1.1.-" evidence="2"/>
<comment type="caution">
    <text evidence="2">The sequence shown here is derived from an EMBL/GenBank/DDBJ whole genome shotgun (WGS) entry which is preliminary data.</text>
</comment>
<feature type="compositionally biased region" description="Basic and acidic residues" evidence="1">
    <location>
        <begin position="7"/>
        <end position="30"/>
    </location>
</feature>
<dbReference type="CDD" id="cd02440">
    <property type="entry name" value="AdoMet_MTases"/>
    <property type="match status" value="1"/>
</dbReference>
<dbReference type="RefSeq" id="WP_084714465.1">
    <property type="nucleotide sequence ID" value="NZ_JBHEZZ010000012.1"/>
</dbReference>
<evidence type="ECO:0000313" key="3">
    <source>
        <dbReference type="Proteomes" id="UP001592528"/>
    </source>
</evidence>
<reference evidence="2 3" key="1">
    <citation type="submission" date="2024-09" db="EMBL/GenBank/DDBJ databases">
        <authorList>
            <person name="Lee S.D."/>
        </authorList>
    </citation>
    <scope>NUCLEOTIDE SEQUENCE [LARGE SCALE GENOMIC DNA]</scope>
    <source>
        <strain evidence="2 3">N1-5</strain>
    </source>
</reference>
<keyword evidence="2" id="KW-0489">Methyltransferase</keyword>
<sequence>MAQEAEQPDRTGRTDRAGGTDSTYRTDRTDSTYGTDHAPSADLNMDIPHPSRMYDYYLGGKDNFPADREAAEQVLSIVPEMRMAARMNRAFLGRAVRHAAAAGIVQFLDVGTGIPTAGNTHEVAQQVNPRARVAYVDNDPIVLTHARALMAGPGHGETHVVQADLREPARILGDPTVRRIIDFGEPVALVLAAIVHFVPDEDGPHDIVEQLLKPLPAGSMLILSHGSWEAEGEDFSDRAEQIKTPYSRASAQLHLRSRAEIDRFFTGVDVIEPGVVPVSNWRARATHEEWLGARGFFGGVGVKP</sequence>
<organism evidence="2 3">
    <name type="scientific">Streptacidiphilus cavernicola</name>
    <dbReference type="NCBI Taxonomy" id="3342716"/>
    <lineage>
        <taxon>Bacteria</taxon>
        <taxon>Bacillati</taxon>
        <taxon>Actinomycetota</taxon>
        <taxon>Actinomycetes</taxon>
        <taxon>Kitasatosporales</taxon>
        <taxon>Streptomycetaceae</taxon>
        <taxon>Streptacidiphilus</taxon>
    </lineage>
</organism>
<feature type="region of interest" description="Disordered" evidence="1">
    <location>
        <begin position="1"/>
        <end position="46"/>
    </location>
</feature>
<dbReference type="GO" id="GO:0008168">
    <property type="term" value="F:methyltransferase activity"/>
    <property type="evidence" value="ECO:0007669"/>
    <property type="project" value="UniProtKB-KW"/>
</dbReference>
<accession>A0ABV6URA7</accession>